<dbReference type="InterPro" id="IPR036928">
    <property type="entry name" value="AS_sf"/>
</dbReference>
<sequence>MASIAHDTQWLDATDQARLIQEGEVTPLELLNATLERADRLNPVINALTYRWDDDARKVAASLPNDNSMPFRGVPFILKDLNATLKDQPISNGNIALKNANHISSYTTEHVKRFIRAGLVIFGRGNSPEFGSVPTTEPEAWGATRTPWDTSRISGGSSGGSSAAVAAGIVPAAHATDGGGSIRIPAACCGLVGLKVSQGRITAAPMRDETNLGVEHVVTRTVRDCAALLDATHGPGVGDRVIAPTPSRPFLSEVGAPVEKLRIGFLDHHPLARGIDDECVEGVHIVAKQLEQLGHFVDASWPTALEDASFPPRFTAIWGTNMSVACETTAALLGREVTSEDFELVNWTMAQYAKNTSATTYASAILATSHYRRAVAQWWADGWDILVTPTVSRVPLKVGQFANDPKDPMKPMKVAGDFVAFTAAFNTSGQPAISLPLHWTPEGVPIGIQLVAAYGREDILLRLAAQLEVALPWAHRRPAMKDL</sequence>
<dbReference type="AlphaFoldDB" id="A0A0R2QCU8"/>
<protein>
    <submittedName>
        <fullName evidence="4">Amidase</fullName>
    </submittedName>
</protein>
<gene>
    <name evidence="4" type="ORF">ABR75_05605</name>
</gene>
<dbReference type="PANTHER" id="PTHR11895:SF7">
    <property type="entry name" value="GLUTAMYL-TRNA(GLN) AMIDOTRANSFERASE SUBUNIT A, MITOCHONDRIAL"/>
    <property type="match status" value="1"/>
</dbReference>
<dbReference type="GO" id="GO:0003824">
    <property type="term" value="F:catalytic activity"/>
    <property type="evidence" value="ECO:0007669"/>
    <property type="project" value="InterPro"/>
</dbReference>
<reference evidence="4 5" key="1">
    <citation type="submission" date="2015-10" db="EMBL/GenBank/DDBJ databases">
        <title>Metagenome-Assembled Genomes uncover a global brackish microbiome.</title>
        <authorList>
            <person name="Hugerth L.W."/>
            <person name="Larsson J."/>
            <person name="Alneberg J."/>
            <person name="Lindh M.V."/>
            <person name="Legrand C."/>
            <person name="Pinhassi J."/>
            <person name="Andersson A.F."/>
        </authorList>
    </citation>
    <scope>NUCLEOTIDE SEQUENCE [LARGE SCALE GENOMIC DNA]</scope>
    <source>
        <strain evidence="4">BACL6 MAG-120924-bin43</strain>
    </source>
</reference>
<evidence type="ECO:0000313" key="4">
    <source>
        <dbReference type="EMBL" id="KRO46928.1"/>
    </source>
</evidence>
<evidence type="ECO:0000256" key="1">
    <source>
        <dbReference type="ARBA" id="ARBA00009199"/>
    </source>
</evidence>
<name>A0A0R2QCU8_9ACTN</name>
<feature type="domain" description="Amidase" evidence="3">
    <location>
        <begin position="29"/>
        <end position="461"/>
    </location>
</feature>
<proteinExistence type="inferred from homology"/>
<dbReference type="Gene3D" id="3.90.1300.10">
    <property type="entry name" value="Amidase signature (AS) domain"/>
    <property type="match status" value="1"/>
</dbReference>
<dbReference type="InterPro" id="IPR023631">
    <property type="entry name" value="Amidase_dom"/>
</dbReference>
<comment type="similarity">
    <text evidence="1">Belongs to the amidase family.</text>
</comment>
<evidence type="ECO:0000259" key="3">
    <source>
        <dbReference type="Pfam" id="PF01425"/>
    </source>
</evidence>
<dbReference type="EMBL" id="LIBJ01000214">
    <property type="protein sequence ID" value="KRO46928.1"/>
    <property type="molecule type" value="Genomic_DNA"/>
</dbReference>
<dbReference type="PROSITE" id="PS00571">
    <property type="entry name" value="AMIDASES"/>
    <property type="match status" value="1"/>
</dbReference>
<feature type="region of interest" description="Disordered" evidence="2">
    <location>
        <begin position="131"/>
        <end position="157"/>
    </location>
</feature>
<evidence type="ECO:0000313" key="5">
    <source>
        <dbReference type="Proteomes" id="UP000051017"/>
    </source>
</evidence>
<evidence type="ECO:0000256" key="2">
    <source>
        <dbReference type="SAM" id="MobiDB-lite"/>
    </source>
</evidence>
<dbReference type="Pfam" id="PF01425">
    <property type="entry name" value="Amidase"/>
    <property type="match status" value="1"/>
</dbReference>
<dbReference type="SUPFAM" id="SSF75304">
    <property type="entry name" value="Amidase signature (AS) enzymes"/>
    <property type="match status" value="1"/>
</dbReference>
<dbReference type="InterPro" id="IPR000120">
    <property type="entry name" value="Amidase"/>
</dbReference>
<dbReference type="PANTHER" id="PTHR11895">
    <property type="entry name" value="TRANSAMIDASE"/>
    <property type="match status" value="1"/>
</dbReference>
<comment type="caution">
    <text evidence="4">The sequence shown here is derived from an EMBL/GenBank/DDBJ whole genome shotgun (WGS) entry which is preliminary data.</text>
</comment>
<organism evidence="4 5">
    <name type="scientific">Acidimicrobiia bacterium BACL6 MAG-120924-bin43</name>
    <dbReference type="NCBI Taxonomy" id="1655583"/>
    <lineage>
        <taxon>Bacteria</taxon>
        <taxon>Bacillati</taxon>
        <taxon>Actinomycetota</taxon>
        <taxon>Acidimicrobiia</taxon>
        <taxon>acIV cluster</taxon>
    </lineage>
</organism>
<dbReference type="InterPro" id="IPR020556">
    <property type="entry name" value="Amidase_CS"/>
</dbReference>
<accession>A0A0R2QCU8</accession>
<dbReference type="Proteomes" id="UP000051017">
    <property type="component" value="Unassembled WGS sequence"/>
</dbReference>